<organism evidence="1 2">
    <name type="scientific">Thelephora ganbajun</name>
    <name type="common">Ganba fungus</name>
    <dbReference type="NCBI Taxonomy" id="370292"/>
    <lineage>
        <taxon>Eukaryota</taxon>
        <taxon>Fungi</taxon>
        <taxon>Dikarya</taxon>
        <taxon>Basidiomycota</taxon>
        <taxon>Agaricomycotina</taxon>
        <taxon>Agaricomycetes</taxon>
        <taxon>Thelephorales</taxon>
        <taxon>Thelephoraceae</taxon>
        <taxon>Thelephora</taxon>
    </lineage>
</organism>
<gene>
    <name evidence="1" type="ORF">BDM02DRAFT_3115334</name>
</gene>
<dbReference type="Proteomes" id="UP000886501">
    <property type="component" value="Unassembled WGS sequence"/>
</dbReference>
<sequence>MRWSDLNLGCPLTSARDGHYGAYLLGQKDWPLVENIVSGLTHALPVPISTKIRLCNPVKHTLPFAERLVLAGSSWIALHARSGASTRKRRHGPANLSQVKLLKECLQVPVISNGNVRTYGDVLQNLEFTRADGVMVGETLLGNPCLFAGATPDPVQISLEYLEICKQCPEGSVDLEAAKKHVKHFVDFQCSRRTWISKFIRALTACRTIEEVDKLLRVKTQRWRGKSPLPRDAVDVEEDSEGEKISGDGYDDLALLV</sequence>
<accession>A0ACB6ZG81</accession>
<comment type="caution">
    <text evidence="1">The sequence shown here is derived from an EMBL/GenBank/DDBJ whole genome shotgun (WGS) entry which is preliminary data.</text>
</comment>
<evidence type="ECO:0000313" key="1">
    <source>
        <dbReference type="EMBL" id="KAF9648435.1"/>
    </source>
</evidence>
<evidence type="ECO:0000313" key="2">
    <source>
        <dbReference type="Proteomes" id="UP000886501"/>
    </source>
</evidence>
<keyword evidence="2" id="KW-1185">Reference proteome</keyword>
<protein>
    <submittedName>
        <fullName evidence="1">FMN-linked oxidoreductase</fullName>
    </submittedName>
</protein>
<dbReference type="EMBL" id="MU118013">
    <property type="protein sequence ID" value="KAF9648435.1"/>
    <property type="molecule type" value="Genomic_DNA"/>
</dbReference>
<proteinExistence type="predicted"/>
<reference evidence="1" key="1">
    <citation type="submission" date="2019-10" db="EMBL/GenBank/DDBJ databases">
        <authorList>
            <consortium name="DOE Joint Genome Institute"/>
            <person name="Kuo A."/>
            <person name="Miyauchi S."/>
            <person name="Kiss E."/>
            <person name="Drula E."/>
            <person name="Kohler A."/>
            <person name="Sanchez-Garcia M."/>
            <person name="Andreopoulos B."/>
            <person name="Barry K.W."/>
            <person name="Bonito G."/>
            <person name="Buee M."/>
            <person name="Carver A."/>
            <person name="Chen C."/>
            <person name="Cichocki N."/>
            <person name="Clum A."/>
            <person name="Culley D."/>
            <person name="Crous P.W."/>
            <person name="Fauchery L."/>
            <person name="Girlanda M."/>
            <person name="Hayes R."/>
            <person name="Keri Z."/>
            <person name="Labutti K."/>
            <person name="Lipzen A."/>
            <person name="Lombard V."/>
            <person name="Magnuson J."/>
            <person name="Maillard F."/>
            <person name="Morin E."/>
            <person name="Murat C."/>
            <person name="Nolan M."/>
            <person name="Ohm R."/>
            <person name="Pangilinan J."/>
            <person name="Pereira M."/>
            <person name="Perotto S."/>
            <person name="Peter M."/>
            <person name="Riley R."/>
            <person name="Sitrit Y."/>
            <person name="Stielow B."/>
            <person name="Szollosi G."/>
            <person name="Zifcakova L."/>
            <person name="Stursova M."/>
            <person name="Spatafora J.W."/>
            <person name="Tedersoo L."/>
            <person name="Vaario L.-M."/>
            <person name="Yamada A."/>
            <person name="Yan M."/>
            <person name="Wang P."/>
            <person name="Xu J."/>
            <person name="Bruns T."/>
            <person name="Baldrian P."/>
            <person name="Vilgalys R."/>
            <person name="Henrissat B."/>
            <person name="Grigoriev I.V."/>
            <person name="Hibbett D."/>
            <person name="Nagy L.G."/>
            <person name="Martin F.M."/>
        </authorList>
    </citation>
    <scope>NUCLEOTIDE SEQUENCE</scope>
    <source>
        <strain evidence="1">P2</strain>
    </source>
</reference>
<name>A0ACB6ZG81_THEGA</name>
<reference evidence="1" key="2">
    <citation type="journal article" date="2020" name="Nat. Commun.">
        <title>Large-scale genome sequencing of mycorrhizal fungi provides insights into the early evolution of symbiotic traits.</title>
        <authorList>
            <person name="Miyauchi S."/>
            <person name="Kiss E."/>
            <person name="Kuo A."/>
            <person name="Drula E."/>
            <person name="Kohler A."/>
            <person name="Sanchez-Garcia M."/>
            <person name="Morin E."/>
            <person name="Andreopoulos B."/>
            <person name="Barry K.W."/>
            <person name="Bonito G."/>
            <person name="Buee M."/>
            <person name="Carver A."/>
            <person name="Chen C."/>
            <person name="Cichocki N."/>
            <person name="Clum A."/>
            <person name="Culley D."/>
            <person name="Crous P.W."/>
            <person name="Fauchery L."/>
            <person name="Girlanda M."/>
            <person name="Hayes R.D."/>
            <person name="Keri Z."/>
            <person name="LaButti K."/>
            <person name="Lipzen A."/>
            <person name="Lombard V."/>
            <person name="Magnuson J."/>
            <person name="Maillard F."/>
            <person name="Murat C."/>
            <person name="Nolan M."/>
            <person name="Ohm R.A."/>
            <person name="Pangilinan J."/>
            <person name="Pereira M.F."/>
            <person name="Perotto S."/>
            <person name="Peter M."/>
            <person name="Pfister S."/>
            <person name="Riley R."/>
            <person name="Sitrit Y."/>
            <person name="Stielow J.B."/>
            <person name="Szollosi G."/>
            <person name="Zifcakova L."/>
            <person name="Stursova M."/>
            <person name="Spatafora J.W."/>
            <person name="Tedersoo L."/>
            <person name="Vaario L.M."/>
            <person name="Yamada A."/>
            <person name="Yan M."/>
            <person name="Wang P."/>
            <person name="Xu J."/>
            <person name="Bruns T."/>
            <person name="Baldrian P."/>
            <person name="Vilgalys R."/>
            <person name="Dunand C."/>
            <person name="Henrissat B."/>
            <person name="Grigoriev I.V."/>
            <person name="Hibbett D."/>
            <person name="Nagy L.G."/>
            <person name="Martin F.M."/>
        </authorList>
    </citation>
    <scope>NUCLEOTIDE SEQUENCE</scope>
    <source>
        <strain evidence="1">P2</strain>
    </source>
</reference>